<name>A0A6N7YN34_9PSEU</name>
<dbReference type="OrthoDB" id="8225471at2"/>
<protein>
    <submittedName>
        <fullName evidence="2">Nuclear transport factor 2 family protein</fullName>
    </submittedName>
</protein>
<organism evidence="2 3">
    <name type="scientific">Amycolatopsis pithecellobii</name>
    <dbReference type="NCBI Taxonomy" id="664692"/>
    <lineage>
        <taxon>Bacteria</taxon>
        <taxon>Bacillati</taxon>
        <taxon>Actinomycetota</taxon>
        <taxon>Actinomycetes</taxon>
        <taxon>Pseudonocardiales</taxon>
        <taxon>Pseudonocardiaceae</taxon>
        <taxon>Amycolatopsis</taxon>
    </lineage>
</organism>
<dbReference type="Proteomes" id="UP000440096">
    <property type="component" value="Unassembled WGS sequence"/>
</dbReference>
<evidence type="ECO:0000313" key="2">
    <source>
        <dbReference type="EMBL" id="MTD53278.1"/>
    </source>
</evidence>
<dbReference type="SUPFAM" id="SSF54427">
    <property type="entry name" value="NTF2-like"/>
    <property type="match status" value="1"/>
</dbReference>
<keyword evidence="3" id="KW-1185">Reference proteome</keyword>
<dbReference type="Pfam" id="PF13577">
    <property type="entry name" value="SnoaL_4"/>
    <property type="match status" value="1"/>
</dbReference>
<dbReference type="AlphaFoldDB" id="A0A6N7YN34"/>
<comment type="caution">
    <text evidence="2">The sequence shown here is derived from an EMBL/GenBank/DDBJ whole genome shotgun (WGS) entry which is preliminary data.</text>
</comment>
<dbReference type="InterPro" id="IPR037401">
    <property type="entry name" value="SnoaL-like"/>
</dbReference>
<dbReference type="Gene3D" id="3.10.450.50">
    <property type="match status" value="1"/>
</dbReference>
<feature type="domain" description="SnoaL-like" evidence="1">
    <location>
        <begin position="13"/>
        <end position="151"/>
    </location>
</feature>
<gene>
    <name evidence="2" type="ORF">GKO32_04680</name>
</gene>
<evidence type="ECO:0000313" key="3">
    <source>
        <dbReference type="Proteomes" id="UP000440096"/>
    </source>
</evidence>
<evidence type="ECO:0000259" key="1">
    <source>
        <dbReference type="Pfam" id="PF13577"/>
    </source>
</evidence>
<reference evidence="2 3" key="1">
    <citation type="submission" date="2019-11" db="EMBL/GenBank/DDBJ databases">
        <title>Draft genome of Amycolatopsis RM579.</title>
        <authorList>
            <person name="Duangmal K."/>
            <person name="Mingma R."/>
        </authorList>
    </citation>
    <scope>NUCLEOTIDE SEQUENCE [LARGE SCALE GENOMIC DNA]</scope>
    <source>
        <strain evidence="2 3">RM579</strain>
    </source>
</reference>
<dbReference type="InterPro" id="IPR032710">
    <property type="entry name" value="NTF2-like_dom_sf"/>
</dbReference>
<dbReference type="RefSeq" id="WP_154755515.1">
    <property type="nucleotide sequence ID" value="NZ_WMBA01000004.1"/>
</dbReference>
<accession>A0A6N7YN34</accession>
<dbReference type="EMBL" id="WMBA01000004">
    <property type="protein sequence ID" value="MTD53278.1"/>
    <property type="molecule type" value="Genomic_DNA"/>
</dbReference>
<proteinExistence type="predicted"/>
<sequence>MNDLKSAEDRLRAAEDRLAIYNLLASHPLSADTGEPDFIESIYTRDFVFDRGAGLSGARGRDKMVALVESDGHRTAIAGGLAHFGNLPLVELHDDTATATSYIALITPDDKGEERELANHGTSTGFRIHRIVANRWSLVRESGRWSIASRTVLPMDGSGPALEMVRQAATYYAGR</sequence>